<evidence type="ECO:0000313" key="11">
    <source>
        <dbReference type="Proteomes" id="UP000229756"/>
    </source>
</evidence>
<dbReference type="InterPro" id="IPR025857">
    <property type="entry name" value="MacB_PCD"/>
</dbReference>
<feature type="transmembrane region" description="Helical" evidence="7">
    <location>
        <begin position="268"/>
        <end position="295"/>
    </location>
</feature>
<evidence type="ECO:0000259" key="9">
    <source>
        <dbReference type="Pfam" id="PF12704"/>
    </source>
</evidence>
<keyword evidence="2" id="KW-1003">Cell membrane</keyword>
<organism evidence="10 11">
    <name type="scientific">candidate division WWE3 bacterium CG_4_9_14_0_2_um_filter_35_11</name>
    <dbReference type="NCBI Taxonomy" id="1975077"/>
    <lineage>
        <taxon>Bacteria</taxon>
        <taxon>Katanobacteria</taxon>
    </lineage>
</organism>
<feature type="transmembrane region" description="Helical" evidence="7">
    <location>
        <begin position="354"/>
        <end position="376"/>
    </location>
</feature>
<feature type="transmembrane region" description="Helical" evidence="7">
    <location>
        <begin position="21"/>
        <end position="42"/>
    </location>
</feature>
<comment type="similarity">
    <text evidence="6">Belongs to the ABC-4 integral membrane protein family.</text>
</comment>
<keyword evidence="3 7" id="KW-0812">Transmembrane</keyword>
<feature type="transmembrane region" description="Helical" evidence="7">
    <location>
        <begin position="316"/>
        <end position="342"/>
    </location>
</feature>
<dbReference type="InterPro" id="IPR050250">
    <property type="entry name" value="Macrolide_Exporter_MacB"/>
</dbReference>
<sequence length="393" mass="42783">MKILEVTKSSITALGANKVRTVLTMLGVIIGVSAVILLISIGRGIQNYITDQFDALGSNLLFVSPGKVSFGRDPGNSFSRNKLEEKHIKLIETHVADIVEQITPMVNVSETVKYKTKYYNAAVAGINEQGKYLFDYSIDEGTFFTRADVRSQSRVAILGKSVKKELFPNQSPIGQIIKIGGDSYVVIGTAKEKGSDFDEQVVVPYTSAISSFELKNISRIVVKVKADKDMNIATKLIERALLRDLEEDDFTVLSQADILSTIQNILQMLTIGLGAIAGISLLVGGIGIMNIMLVSVTERTREIGLRKALGATPFDVALQFLIESVILSVTGGSIGIIIGWLASFAGRAYIRTEVPWWSVAIAFSFATFVGIIFGTYPAVKASKKDPIEALRYE</sequence>
<dbReference type="GO" id="GO:0005886">
    <property type="term" value="C:plasma membrane"/>
    <property type="evidence" value="ECO:0007669"/>
    <property type="project" value="UniProtKB-SubCell"/>
</dbReference>
<dbReference type="EMBL" id="PFSJ01000024">
    <property type="protein sequence ID" value="PJC23479.1"/>
    <property type="molecule type" value="Genomic_DNA"/>
</dbReference>
<evidence type="ECO:0000256" key="7">
    <source>
        <dbReference type="SAM" id="Phobius"/>
    </source>
</evidence>
<dbReference type="GO" id="GO:0022857">
    <property type="term" value="F:transmembrane transporter activity"/>
    <property type="evidence" value="ECO:0007669"/>
    <property type="project" value="TreeGrafter"/>
</dbReference>
<dbReference type="Proteomes" id="UP000229756">
    <property type="component" value="Unassembled WGS sequence"/>
</dbReference>
<keyword evidence="4 7" id="KW-1133">Transmembrane helix</keyword>
<comment type="subcellular location">
    <subcellularLocation>
        <location evidence="1">Cell membrane</location>
        <topology evidence="1">Multi-pass membrane protein</topology>
    </subcellularLocation>
</comment>
<accession>A0A2M8EL71</accession>
<dbReference type="InterPro" id="IPR003838">
    <property type="entry name" value="ABC3_permease_C"/>
</dbReference>
<dbReference type="PANTHER" id="PTHR30572:SF4">
    <property type="entry name" value="ABC TRANSPORTER PERMEASE YTRF"/>
    <property type="match status" value="1"/>
</dbReference>
<evidence type="ECO:0000256" key="1">
    <source>
        <dbReference type="ARBA" id="ARBA00004651"/>
    </source>
</evidence>
<gene>
    <name evidence="10" type="ORF">CO058_03120</name>
</gene>
<evidence type="ECO:0000256" key="2">
    <source>
        <dbReference type="ARBA" id="ARBA00022475"/>
    </source>
</evidence>
<feature type="domain" description="ABC3 transporter permease C-terminal" evidence="8">
    <location>
        <begin position="275"/>
        <end position="386"/>
    </location>
</feature>
<evidence type="ECO:0000313" key="10">
    <source>
        <dbReference type="EMBL" id="PJC23479.1"/>
    </source>
</evidence>
<evidence type="ECO:0000256" key="3">
    <source>
        <dbReference type="ARBA" id="ARBA00022692"/>
    </source>
</evidence>
<keyword evidence="5 7" id="KW-0472">Membrane</keyword>
<evidence type="ECO:0000256" key="5">
    <source>
        <dbReference type="ARBA" id="ARBA00023136"/>
    </source>
</evidence>
<comment type="caution">
    <text evidence="10">The sequence shown here is derived from an EMBL/GenBank/DDBJ whole genome shotgun (WGS) entry which is preliminary data.</text>
</comment>
<evidence type="ECO:0000259" key="8">
    <source>
        <dbReference type="Pfam" id="PF02687"/>
    </source>
</evidence>
<dbReference type="Pfam" id="PF12704">
    <property type="entry name" value="MacB_PCD"/>
    <property type="match status" value="1"/>
</dbReference>
<dbReference type="PANTHER" id="PTHR30572">
    <property type="entry name" value="MEMBRANE COMPONENT OF TRANSPORTER-RELATED"/>
    <property type="match status" value="1"/>
</dbReference>
<dbReference type="Pfam" id="PF02687">
    <property type="entry name" value="FtsX"/>
    <property type="match status" value="1"/>
</dbReference>
<protein>
    <recommendedName>
        <fullName evidence="12">Multidrug ABC transporter substrate-binding protein</fullName>
    </recommendedName>
</protein>
<proteinExistence type="inferred from homology"/>
<evidence type="ECO:0008006" key="12">
    <source>
        <dbReference type="Google" id="ProtNLM"/>
    </source>
</evidence>
<dbReference type="AlphaFoldDB" id="A0A2M8EL71"/>
<evidence type="ECO:0000256" key="4">
    <source>
        <dbReference type="ARBA" id="ARBA00022989"/>
    </source>
</evidence>
<name>A0A2M8EL71_UNCKA</name>
<feature type="domain" description="MacB-like periplasmic core" evidence="9">
    <location>
        <begin position="21"/>
        <end position="239"/>
    </location>
</feature>
<reference evidence="11" key="1">
    <citation type="submission" date="2017-09" db="EMBL/GenBank/DDBJ databases">
        <title>Depth-based differentiation of microbial function through sediment-hosted aquifers and enrichment of novel symbionts in the deep terrestrial subsurface.</title>
        <authorList>
            <person name="Probst A.J."/>
            <person name="Ladd B."/>
            <person name="Jarett J.K."/>
            <person name="Geller-Mcgrath D.E."/>
            <person name="Sieber C.M.K."/>
            <person name="Emerson J.B."/>
            <person name="Anantharaman K."/>
            <person name="Thomas B.C."/>
            <person name="Malmstrom R."/>
            <person name="Stieglmeier M."/>
            <person name="Klingl A."/>
            <person name="Woyke T."/>
            <person name="Ryan C.M."/>
            <person name="Banfield J.F."/>
        </authorList>
    </citation>
    <scope>NUCLEOTIDE SEQUENCE [LARGE SCALE GENOMIC DNA]</scope>
</reference>
<evidence type="ECO:0000256" key="6">
    <source>
        <dbReference type="ARBA" id="ARBA00038076"/>
    </source>
</evidence>